<accession>A0A239A9H2</accession>
<dbReference type="EMBL" id="FZOC01000003">
    <property type="protein sequence ID" value="SNR91533.1"/>
    <property type="molecule type" value="Genomic_DNA"/>
</dbReference>
<protein>
    <submittedName>
        <fullName evidence="2">Tetratricopeptide repeat</fullName>
    </submittedName>
</protein>
<dbReference type="AlphaFoldDB" id="A0A239A9H2"/>
<keyword evidence="3" id="KW-1185">Reference proteome</keyword>
<name>A0A239A9H2_9BACT</name>
<evidence type="ECO:0000313" key="3">
    <source>
        <dbReference type="Proteomes" id="UP000198324"/>
    </source>
</evidence>
<dbReference type="RefSeq" id="WP_089274038.1">
    <property type="nucleotide sequence ID" value="NZ_FZOC01000003.1"/>
</dbReference>
<dbReference type="InterPro" id="IPR011990">
    <property type="entry name" value="TPR-like_helical_dom_sf"/>
</dbReference>
<feature type="chain" id="PRO_5013144975" evidence="1">
    <location>
        <begin position="18"/>
        <end position="168"/>
    </location>
</feature>
<dbReference type="Gene3D" id="1.25.40.10">
    <property type="entry name" value="Tetratricopeptide repeat domain"/>
    <property type="match status" value="1"/>
</dbReference>
<reference evidence="2 3" key="1">
    <citation type="submission" date="2017-06" db="EMBL/GenBank/DDBJ databases">
        <authorList>
            <person name="Kim H.J."/>
            <person name="Triplett B.A."/>
        </authorList>
    </citation>
    <scope>NUCLEOTIDE SEQUENCE [LARGE SCALE GENOMIC DNA]</scope>
    <source>
        <strain evidence="2 3">DSM 13116</strain>
    </source>
</reference>
<evidence type="ECO:0000256" key="1">
    <source>
        <dbReference type="SAM" id="SignalP"/>
    </source>
</evidence>
<evidence type="ECO:0000313" key="2">
    <source>
        <dbReference type="EMBL" id="SNR91533.1"/>
    </source>
</evidence>
<proteinExistence type="predicted"/>
<organism evidence="2 3">
    <name type="scientific">Humidesulfovibrio mexicanus</name>
    <dbReference type="NCBI Taxonomy" id="147047"/>
    <lineage>
        <taxon>Bacteria</taxon>
        <taxon>Pseudomonadati</taxon>
        <taxon>Thermodesulfobacteriota</taxon>
        <taxon>Desulfovibrionia</taxon>
        <taxon>Desulfovibrionales</taxon>
        <taxon>Desulfovibrionaceae</taxon>
        <taxon>Humidesulfovibrio</taxon>
    </lineage>
</organism>
<dbReference type="Proteomes" id="UP000198324">
    <property type="component" value="Unassembled WGS sequence"/>
</dbReference>
<dbReference type="SUPFAM" id="SSF48452">
    <property type="entry name" value="TPR-like"/>
    <property type="match status" value="1"/>
</dbReference>
<sequence length="168" mass="18006">MPRTARILCLAVFTALAAPLAAPPTAARAAEPAPVLLHQGERFLRIGNLGFAKANYDKLIALYEGTPEAAEAHGDLGVIAARQGDDELAMAQYAKAIAGGYQLAHFNMGQALLRTPTIDNDPALRNAARSHFQAFSRYLDSDAPKPPILVHSLAEVRAELDAALKRLR</sequence>
<keyword evidence="1" id="KW-0732">Signal</keyword>
<gene>
    <name evidence="2" type="ORF">SAMN04488503_1888</name>
</gene>
<feature type="signal peptide" evidence="1">
    <location>
        <begin position="1"/>
        <end position="17"/>
    </location>
</feature>